<dbReference type="Proteomes" id="UP000298616">
    <property type="component" value="Chromosome"/>
</dbReference>
<dbReference type="KEGG" id="fpf:DCC35_09790"/>
<evidence type="ECO:0000313" key="2">
    <source>
        <dbReference type="Proteomes" id="UP000298616"/>
    </source>
</evidence>
<dbReference type="RefSeq" id="WP_137090601.1">
    <property type="nucleotide sequence ID" value="NZ_CP028923.1"/>
</dbReference>
<dbReference type="EMBL" id="CP028923">
    <property type="protein sequence ID" value="QCK15015.1"/>
    <property type="molecule type" value="Genomic_DNA"/>
</dbReference>
<sequence length="75" mass="8719">MNSDLKSEKIRDIIKYDESSLLIGTVEGLYLYNLRNDEVKLFSNDSDLADSWILNLYRDKKEPYGLVPMGRGFLE</sequence>
<dbReference type="AlphaFoldDB" id="A0A4D7JW22"/>
<evidence type="ECO:0000313" key="1">
    <source>
        <dbReference type="EMBL" id="QCK15015.1"/>
    </source>
</evidence>
<proteinExistence type="predicted"/>
<accession>A0A4D7JW22</accession>
<protein>
    <submittedName>
        <fullName evidence="1">Uncharacterized protein</fullName>
    </submittedName>
</protein>
<gene>
    <name evidence="1" type="ORF">DCC35_09790</name>
</gene>
<organism evidence="1 2">
    <name type="scientific">Mangrovivirga cuniculi</name>
    <dbReference type="NCBI Taxonomy" id="2715131"/>
    <lineage>
        <taxon>Bacteria</taxon>
        <taxon>Pseudomonadati</taxon>
        <taxon>Bacteroidota</taxon>
        <taxon>Cytophagia</taxon>
        <taxon>Cytophagales</taxon>
        <taxon>Mangrovivirgaceae</taxon>
        <taxon>Mangrovivirga</taxon>
    </lineage>
</organism>
<keyword evidence="2" id="KW-1185">Reference proteome</keyword>
<dbReference type="InterPro" id="IPR015943">
    <property type="entry name" value="WD40/YVTN_repeat-like_dom_sf"/>
</dbReference>
<name>A0A4D7JW22_9BACT</name>
<reference evidence="1 2" key="1">
    <citation type="submission" date="2018-04" db="EMBL/GenBank/DDBJ databases">
        <title>Complete genome uncultured novel isolate.</title>
        <authorList>
            <person name="Merlino G."/>
        </authorList>
    </citation>
    <scope>NUCLEOTIDE SEQUENCE [LARGE SCALE GENOMIC DNA]</scope>
    <source>
        <strain evidence="2">R1DC9</strain>
    </source>
</reference>
<dbReference type="Gene3D" id="2.130.10.10">
    <property type="entry name" value="YVTN repeat-like/Quinoprotein amine dehydrogenase"/>
    <property type="match status" value="1"/>
</dbReference>